<dbReference type="Gene3D" id="3.10.10.10">
    <property type="entry name" value="HIV Type 1 Reverse Transcriptase, subunit A, domain 1"/>
    <property type="match status" value="1"/>
</dbReference>
<accession>A0A6L2LK22</accession>
<dbReference type="Pfam" id="PF00078">
    <property type="entry name" value="RVT_1"/>
    <property type="match status" value="1"/>
</dbReference>
<dbReference type="Pfam" id="PF17919">
    <property type="entry name" value="RT_RNaseH_2"/>
    <property type="match status" value="1"/>
</dbReference>
<dbReference type="CDD" id="cd01647">
    <property type="entry name" value="RT_LTR"/>
    <property type="match status" value="1"/>
</dbReference>
<feature type="domain" description="Reverse transcriptase" evidence="2">
    <location>
        <begin position="216"/>
        <end position="301"/>
    </location>
</feature>
<evidence type="ECO:0000313" key="4">
    <source>
        <dbReference type="EMBL" id="GEU60912.1"/>
    </source>
</evidence>
<dbReference type="AlphaFoldDB" id="A0A6L2LK22"/>
<dbReference type="EMBL" id="BKCJ010004416">
    <property type="protein sequence ID" value="GEU60912.1"/>
    <property type="molecule type" value="Genomic_DNA"/>
</dbReference>
<dbReference type="InterPro" id="IPR043502">
    <property type="entry name" value="DNA/RNA_pol_sf"/>
</dbReference>
<dbReference type="PANTHER" id="PTHR37984">
    <property type="entry name" value="PROTEIN CBG26694"/>
    <property type="match status" value="1"/>
</dbReference>
<name>A0A6L2LK22_TANCI</name>
<dbReference type="Gene3D" id="3.30.70.270">
    <property type="match status" value="1"/>
</dbReference>
<organism evidence="4">
    <name type="scientific">Tanacetum cinerariifolium</name>
    <name type="common">Dalmatian daisy</name>
    <name type="synonym">Chrysanthemum cinerariifolium</name>
    <dbReference type="NCBI Taxonomy" id="118510"/>
    <lineage>
        <taxon>Eukaryota</taxon>
        <taxon>Viridiplantae</taxon>
        <taxon>Streptophyta</taxon>
        <taxon>Embryophyta</taxon>
        <taxon>Tracheophyta</taxon>
        <taxon>Spermatophyta</taxon>
        <taxon>Magnoliopsida</taxon>
        <taxon>eudicotyledons</taxon>
        <taxon>Gunneridae</taxon>
        <taxon>Pentapetalae</taxon>
        <taxon>asterids</taxon>
        <taxon>campanulids</taxon>
        <taxon>Asterales</taxon>
        <taxon>Asteraceae</taxon>
        <taxon>Asteroideae</taxon>
        <taxon>Anthemideae</taxon>
        <taxon>Anthemidinae</taxon>
        <taxon>Tanacetum</taxon>
    </lineage>
</organism>
<dbReference type="PANTHER" id="PTHR37984:SF5">
    <property type="entry name" value="PROTEIN NYNRIN-LIKE"/>
    <property type="match status" value="1"/>
</dbReference>
<dbReference type="InterPro" id="IPR000477">
    <property type="entry name" value="RT_dom"/>
</dbReference>
<proteinExistence type="predicted"/>
<evidence type="ECO:0000259" key="3">
    <source>
        <dbReference type="Pfam" id="PF17919"/>
    </source>
</evidence>
<dbReference type="InterPro" id="IPR041577">
    <property type="entry name" value="RT_RNaseH_2"/>
</dbReference>
<gene>
    <name evidence="4" type="ORF">Tci_032890</name>
</gene>
<feature type="domain" description="Reverse transcriptase/retrotransposon-derived protein RNase H-like" evidence="3">
    <location>
        <begin position="302"/>
        <end position="394"/>
    </location>
</feature>
<dbReference type="InterPro" id="IPR043128">
    <property type="entry name" value="Rev_trsase/Diguanyl_cyclase"/>
</dbReference>
<reference evidence="4" key="1">
    <citation type="journal article" date="2019" name="Sci. Rep.">
        <title>Draft genome of Tanacetum cinerariifolium, the natural source of mosquito coil.</title>
        <authorList>
            <person name="Yamashiro T."/>
            <person name="Shiraishi A."/>
            <person name="Satake H."/>
            <person name="Nakayama K."/>
        </authorList>
    </citation>
    <scope>NUCLEOTIDE SEQUENCE</scope>
</reference>
<evidence type="ECO:0000259" key="2">
    <source>
        <dbReference type="Pfam" id="PF00078"/>
    </source>
</evidence>
<dbReference type="GO" id="GO:0003824">
    <property type="term" value="F:catalytic activity"/>
    <property type="evidence" value="ECO:0007669"/>
    <property type="project" value="UniProtKB-KW"/>
</dbReference>
<keyword evidence="1" id="KW-0511">Multifunctional enzyme</keyword>
<protein>
    <submittedName>
        <fullName evidence="4">Uncharacterized protein</fullName>
    </submittedName>
</protein>
<dbReference type="SUPFAM" id="SSF56672">
    <property type="entry name" value="DNA/RNA polymerases"/>
    <property type="match status" value="1"/>
</dbReference>
<dbReference type="InterPro" id="IPR050951">
    <property type="entry name" value="Retrovirus_Pol_polyprotein"/>
</dbReference>
<comment type="caution">
    <text evidence="4">The sequence shown here is derived from an EMBL/GenBank/DDBJ whole genome shotgun (WGS) entry which is preliminary data.</text>
</comment>
<sequence>MTEYVDDGDHIEHEDAMESGDISILNSLVGHGSPRLLQLWGVLGSGKVHVLIDNGRLRMDVDLLVLPIKGPDIVLGIQWLQKLGKVTHDYSTQTMEFTWLDHVYALKGDDALLMKRISLHHMHALLEFEDIYGVYELYNLDYNAGGKDTTVPYTLPPYRSIDHRIHLFPNTKPINVHPYRYPHYQKGEMEKLVNEMLSQGTIRVSHSPFSSPVLLVKKKDGSYRFCVDYWALNEVTVKDKFPIPTANEMFNELGGVVIFTKLDLWVGYHQIRGYDQDVYKTAFRTHDGHYEYLVISFGLTNWGGLEDATFSALKDRLTHAPILCLPNFEDTFVIKADASAMGIGAVLLQNGRPLGYFSRKLGPRMTVAATYQKELFAIVEVVYKWCQYLVGKLFANRTDH</sequence>
<evidence type="ECO:0000256" key="1">
    <source>
        <dbReference type="ARBA" id="ARBA00023268"/>
    </source>
</evidence>